<keyword evidence="2" id="KW-1185">Reference proteome</keyword>
<dbReference type="RefSeq" id="WP_075854411.1">
    <property type="nucleotide sequence ID" value="NZ_FMAC01000006.1"/>
</dbReference>
<dbReference type="OrthoDB" id="9962958at2"/>
<proteinExistence type="predicted"/>
<reference evidence="2" key="1">
    <citation type="submission" date="2016-08" db="EMBL/GenBank/DDBJ databases">
        <authorList>
            <person name="Varghese N."/>
            <person name="Submissions Spin"/>
        </authorList>
    </citation>
    <scope>NUCLEOTIDE SEQUENCE [LARGE SCALE GENOMIC DNA]</scope>
    <source>
        <strain evidence="2">CCBAU 57015</strain>
    </source>
</reference>
<organism evidence="1 2">
    <name type="scientific">Rhizobium hainanense</name>
    <dbReference type="NCBI Taxonomy" id="52131"/>
    <lineage>
        <taxon>Bacteria</taxon>
        <taxon>Pseudomonadati</taxon>
        <taxon>Pseudomonadota</taxon>
        <taxon>Alphaproteobacteria</taxon>
        <taxon>Hyphomicrobiales</taxon>
        <taxon>Rhizobiaceae</taxon>
        <taxon>Rhizobium/Agrobacterium group</taxon>
        <taxon>Rhizobium</taxon>
    </lineage>
</organism>
<evidence type="ECO:0000313" key="1">
    <source>
        <dbReference type="EMBL" id="SCB27057.1"/>
    </source>
</evidence>
<accession>A0A1C3VHI1</accession>
<protein>
    <submittedName>
        <fullName evidence="1">Uncharacterized protein</fullName>
    </submittedName>
</protein>
<gene>
    <name evidence="1" type="ORF">GA0061100_10678</name>
</gene>
<dbReference type="AlphaFoldDB" id="A0A1C3VHI1"/>
<dbReference type="EMBL" id="FMAC01000006">
    <property type="protein sequence ID" value="SCB27057.1"/>
    <property type="molecule type" value="Genomic_DNA"/>
</dbReference>
<dbReference type="Proteomes" id="UP000186228">
    <property type="component" value="Unassembled WGS sequence"/>
</dbReference>
<evidence type="ECO:0000313" key="2">
    <source>
        <dbReference type="Proteomes" id="UP000186228"/>
    </source>
</evidence>
<sequence length="92" mass="9494">MIDASGAFRAGGEIHHMVQVLSDLILFAPGFAGTLETGQTTPRSAGVDTRVVVAISQFLKCAPIHMPGFRSALASATHGSVGFGAKISNPEN</sequence>
<name>A0A1C3VHI1_9HYPH</name>